<protein>
    <submittedName>
        <fullName evidence="3">Uncharacterized protein</fullName>
    </submittedName>
</protein>
<name>A0A679J3N1_9HYPH</name>
<accession>A0A679J3N1</accession>
<sequence>MAEFICYDDVDAPRQWDAGRVLASIRSASGPSTLLPGLLILVGWLAFLGWTGAGSDGWQARVCADHAEQSWSWQARSCGKTQQEGAGLGADRRSAS</sequence>
<keyword evidence="2" id="KW-0812">Transmembrane</keyword>
<feature type="transmembrane region" description="Helical" evidence="2">
    <location>
        <begin position="34"/>
        <end position="53"/>
    </location>
</feature>
<organism evidence="3">
    <name type="scientific">Methylobacterium bullatum</name>
    <dbReference type="NCBI Taxonomy" id="570505"/>
    <lineage>
        <taxon>Bacteria</taxon>
        <taxon>Pseudomonadati</taxon>
        <taxon>Pseudomonadota</taxon>
        <taxon>Alphaproteobacteria</taxon>
        <taxon>Hyphomicrobiales</taxon>
        <taxon>Methylobacteriaceae</taxon>
        <taxon>Methylobacterium</taxon>
    </lineage>
</organism>
<evidence type="ECO:0000256" key="1">
    <source>
        <dbReference type="SAM" id="MobiDB-lite"/>
    </source>
</evidence>
<gene>
    <name evidence="3" type="ORF">MBUL_03932</name>
</gene>
<evidence type="ECO:0000313" key="3">
    <source>
        <dbReference type="EMBL" id="CAA2106975.1"/>
    </source>
</evidence>
<reference evidence="3" key="1">
    <citation type="submission" date="2019-12" db="EMBL/GenBank/DDBJ databases">
        <authorList>
            <person name="Cremers G."/>
        </authorList>
    </citation>
    <scope>NUCLEOTIDE SEQUENCE</scope>
    <source>
        <strain evidence="3">Mbul1</strain>
    </source>
</reference>
<keyword evidence="2" id="KW-1133">Transmembrane helix</keyword>
<proteinExistence type="predicted"/>
<feature type="region of interest" description="Disordered" evidence="1">
    <location>
        <begin position="73"/>
        <end position="96"/>
    </location>
</feature>
<evidence type="ECO:0000256" key="2">
    <source>
        <dbReference type="SAM" id="Phobius"/>
    </source>
</evidence>
<keyword evidence="2" id="KW-0472">Membrane</keyword>
<dbReference type="AlphaFoldDB" id="A0A679J3N1"/>
<dbReference type="EMBL" id="LR743504">
    <property type="protein sequence ID" value="CAA2106975.1"/>
    <property type="molecule type" value="Genomic_DNA"/>
</dbReference>
<feature type="compositionally biased region" description="Polar residues" evidence="1">
    <location>
        <begin position="73"/>
        <end position="84"/>
    </location>
</feature>